<dbReference type="PANTHER" id="PTHR30446:SF0">
    <property type="entry name" value="RECOMBINATION PROTEIN RECR"/>
    <property type="match status" value="1"/>
</dbReference>
<dbReference type="GO" id="GO:0003677">
    <property type="term" value="F:DNA binding"/>
    <property type="evidence" value="ECO:0007669"/>
    <property type="project" value="UniProtKB-UniRule"/>
</dbReference>
<dbReference type="EMBL" id="MGJO01000034">
    <property type="protein sequence ID" value="OGN08998.1"/>
    <property type="molecule type" value="Genomic_DNA"/>
</dbReference>
<gene>
    <name evidence="7" type="primary">recR</name>
    <name evidence="9" type="ORF">A3C61_00450</name>
</gene>
<organism evidence="9 10">
    <name type="scientific">Candidatus Yanofskybacteria bacterium RIFCSPHIGHO2_02_FULL_39_10</name>
    <dbReference type="NCBI Taxonomy" id="1802674"/>
    <lineage>
        <taxon>Bacteria</taxon>
        <taxon>Candidatus Yanofskyibacteriota</taxon>
    </lineage>
</organism>
<evidence type="ECO:0000256" key="1">
    <source>
        <dbReference type="ARBA" id="ARBA00022723"/>
    </source>
</evidence>
<dbReference type="PANTHER" id="PTHR30446">
    <property type="entry name" value="RECOMBINATION PROTEIN RECR"/>
    <property type="match status" value="1"/>
</dbReference>
<sequence>MNNKFKQTVKLLQKLPGVGPRQAARFILALLDKDESELKELGNAISNLKREISFCKTCFNISEGGMCHICTDNKRDNSKLLVVEKVTDLDSIEKTGLYKGLYHVLGGAINPLDGVTPETLRFRELGKRVELMNNEHKNTELIIATNPSTTGETTALYIKELFQNKTGVTLTRLGRGLASGSNLEYADELTLKHALEYRK</sequence>
<comment type="similarity">
    <text evidence="7">Belongs to the RecR family.</text>
</comment>
<dbReference type="Gene3D" id="3.30.60.80">
    <property type="match status" value="1"/>
</dbReference>
<evidence type="ECO:0000256" key="5">
    <source>
        <dbReference type="ARBA" id="ARBA00023172"/>
    </source>
</evidence>
<evidence type="ECO:0000256" key="6">
    <source>
        <dbReference type="ARBA" id="ARBA00023204"/>
    </source>
</evidence>
<keyword evidence="6 7" id="KW-0234">DNA repair</keyword>
<keyword evidence="5 7" id="KW-0233">DNA recombination</keyword>
<dbReference type="NCBIfam" id="TIGR00615">
    <property type="entry name" value="recR"/>
    <property type="match status" value="1"/>
</dbReference>
<dbReference type="AlphaFoldDB" id="A0A1F8F8Q9"/>
<dbReference type="SUPFAM" id="SSF111304">
    <property type="entry name" value="Recombination protein RecR"/>
    <property type="match status" value="1"/>
</dbReference>
<dbReference type="PROSITE" id="PS50880">
    <property type="entry name" value="TOPRIM"/>
    <property type="match status" value="1"/>
</dbReference>
<keyword evidence="3 7" id="KW-0863">Zinc-finger</keyword>
<evidence type="ECO:0000256" key="3">
    <source>
        <dbReference type="ARBA" id="ARBA00022771"/>
    </source>
</evidence>
<dbReference type="Gene3D" id="3.40.1360.10">
    <property type="match status" value="1"/>
</dbReference>
<dbReference type="HAMAP" id="MF_00017">
    <property type="entry name" value="RecR"/>
    <property type="match status" value="1"/>
</dbReference>
<evidence type="ECO:0000313" key="10">
    <source>
        <dbReference type="Proteomes" id="UP000178908"/>
    </source>
</evidence>
<evidence type="ECO:0000259" key="8">
    <source>
        <dbReference type="PROSITE" id="PS50880"/>
    </source>
</evidence>
<name>A0A1F8F8Q9_9BACT</name>
<evidence type="ECO:0000256" key="2">
    <source>
        <dbReference type="ARBA" id="ARBA00022763"/>
    </source>
</evidence>
<feature type="zinc finger region" description="C4-type" evidence="7">
    <location>
        <begin position="55"/>
        <end position="70"/>
    </location>
</feature>
<dbReference type="GO" id="GO:0006281">
    <property type="term" value="P:DNA repair"/>
    <property type="evidence" value="ECO:0007669"/>
    <property type="project" value="UniProtKB-UniRule"/>
</dbReference>
<keyword evidence="1 7" id="KW-0479">Metal-binding</keyword>
<dbReference type="PROSITE" id="PS01300">
    <property type="entry name" value="RECR"/>
    <property type="match status" value="1"/>
</dbReference>
<dbReference type="Pfam" id="PF21175">
    <property type="entry name" value="RecR_C"/>
    <property type="match status" value="1"/>
</dbReference>
<dbReference type="CDD" id="cd01025">
    <property type="entry name" value="TOPRIM_recR"/>
    <property type="match status" value="1"/>
</dbReference>
<accession>A0A1F8F8Q9</accession>
<dbReference type="Pfam" id="PF21176">
    <property type="entry name" value="RecR_HhH"/>
    <property type="match status" value="1"/>
</dbReference>
<dbReference type="InterPro" id="IPR015967">
    <property type="entry name" value="Rcmb_RecR_Znf"/>
</dbReference>
<dbReference type="SMART" id="SM00493">
    <property type="entry name" value="TOPRIM"/>
    <property type="match status" value="1"/>
</dbReference>
<dbReference type="GO" id="GO:0006310">
    <property type="term" value="P:DNA recombination"/>
    <property type="evidence" value="ECO:0007669"/>
    <property type="project" value="UniProtKB-UniRule"/>
</dbReference>
<evidence type="ECO:0000313" key="9">
    <source>
        <dbReference type="EMBL" id="OGN08998.1"/>
    </source>
</evidence>
<feature type="domain" description="Toprim" evidence="8">
    <location>
        <begin position="78"/>
        <end position="178"/>
    </location>
</feature>
<evidence type="ECO:0000256" key="7">
    <source>
        <dbReference type="HAMAP-Rule" id="MF_00017"/>
    </source>
</evidence>
<dbReference type="Pfam" id="PF02132">
    <property type="entry name" value="RecR_ZnF"/>
    <property type="match status" value="1"/>
</dbReference>
<dbReference type="Proteomes" id="UP000178908">
    <property type="component" value="Unassembled WGS sequence"/>
</dbReference>
<protein>
    <recommendedName>
        <fullName evidence="7">Recombination protein RecR</fullName>
    </recommendedName>
</protein>
<keyword evidence="2 7" id="KW-0227">DNA damage</keyword>
<dbReference type="InterPro" id="IPR023627">
    <property type="entry name" value="Rcmb_RecR"/>
</dbReference>
<comment type="caution">
    <text evidence="9">The sequence shown here is derived from an EMBL/GenBank/DDBJ whole genome shotgun (WGS) entry which is preliminary data.</text>
</comment>
<evidence type="ECO:0000256" key="4">
    <source>
        <dbReference type="ARBA" id="ARBA00022833"/>
    </source>
</evidence>
<dbReference type="InterPro" id="IPR034137">
    <property type="entry name" value="TOPRIM_RecR"/>
</dbReference>
<dbReference type="Gene3D" id="1.10.8.420">
    <property type="entry name" value="RecR Domain 1"/>
    <property type="match status" value="1"/>
</dbReference>
<dbReference type="GO" id="GO:0008270">
    <property type="term" value="F:zinc ion binding"/>
    <property type="evidence" value="ECO:0007669"/>
    <property type="project" value="UniProtKB-KW"/>
</dbReference>
<dbReference type="InterPro" id="IPR006171">
    <property type="entry name" value="TOPRIM_dom"/>
</dbReference>
<dbReference type="Pfam" id="PF13662">
    <property type="entry name" value="Toprim_4"/>
    <property type="match status" value="1"/>
</dbReference>
<proteinExistence type="inferred from homology"/>
<comment type="function">
    <text evidence="7">May play a role in DNA repair. It seems to be involved in an RecBC-independent recombinational process of DNA repair. It may act with RecF and RecO.</text>
</comment>
<keyword evidence="4 7" id="KW-0862">Zinc</keyword>
<reference evidence="9 10" key="1">
    <citation type="journal article" date="2016" name="Nat. Commun.">
        <title>Thousands of microbial genomes shed light on interconnected biogeochemical processes in an aquifer system.</title>
        <authorList>
            <person name="Anantharaman K."/>
            <person name="Brown C.T."/>
            <person name="Hug L.A."/>
            <person name="Sharon I."/>
            <person name="Castelle C.J."/>
            <person name="Probst A.J."/>
            <person name="Thomas B.C."/>
            <person name="Singh A."/>
            <person name="Wilkins M.J."/>
            <person name="Karaoz U."/>
            <person name="Brodie E.L."/>
            <person name="Williams K.H."/>
            <person name="Hubbard S.S."/>
            <person name="Banfield J.F."/>
        </authorList>
    </citation>
    <scope>NUCLEOTIDE SEQUENCE [LARGE SCALE GENOMIC DNA]</scope>
</reference>
<dbReference type="InterPro" id="IPR000093">
    <property type="entry name" value="DNA_Rcmb_RecR"/>
</dbReference>